<dbReference type="Proteomes" id="UP001602013">
    <property type="component" value="Unassembled WGS sequence"/>
</dbReference>
<comment type="caution">
    <text evidence="2">The sequence shown here is derived from an EMBL/GenBank/DDBJ whole genome shotgun (WGS) entry which is preliminary data.</text>
</comment>
<evidence type="ECO:0000313" key="2">
    <source>
        <dbReference type="EMBL" id="MFF3672026.1"/>
    </source>
</evidence>
<reference evidence="2 3" key="1">
    <citation type="submission" date="2024-10" db="EMBL/GenBank/DDBJ databases">
        <title>The Natural Products Discovery Center: Release of the First 8490 Sequenced Strains for Exploring Actinobacteria Biosynthetic Diversity.</title>
        <authorList>
            <person name="Kalkreuter E."/>
            <person name="Kautsar S.A."/>
            <person name="Yang D."/>
            <person name="Bader C.D."/>
            <person name="Teijaro C.N."/>
            <person name="Fluegel L."/>
            <person name="Davis C.M."/>
            <person name="Simpson J.R."/>
            <person name="Lauterbach L."/>
            <person name="Steele A.D."/>
            <person name="Gui C."/>
            <person name="Meng S."/>
            <person name="Li G."/>
            <person name="Viehrig K."/>
            <person name="Ye F."/>
            <person name="Su P."/>
            <person name="Kiefer A.F."/>
            <person name="Nichols A."/>
            <person name="Cepeda A.J."/>
            <person name="Yan W."/>
            <person name="Fan B."/>
            <person name="Jiang Y."/>
            <person name="Adhikari A."/>
            <person name="Zheng C.-J."/>
            <person name="Schuster L."/>
            <person name="Cowan T.M."/>
            <person name="Smanski M.J."/>
            <person name="Chevrette M.G."/>
            <person name="De Carvalho L.P.S."/>
            <person name="Shen B."/>
        </authorList>
    </citation>
    <scope>NUCLEOTIDE SEQUENCE [LARGE SCALE GENOMIC DNA]</scope>
    <source>
        <strain evidence="2 3">NPDC002173</strain>
    </source>
</reference>
<evidence type="ECO:0000256" key="1">
    <source>
        <dbReference type="SAM" id="MobiDB-lite"/>
    </source>
</evidence>
<gene>
    <name evidence="2" type="ORF">ACFYXI_41255</name>
</gene>
<organism evidence="2 3">
    <name type="scientific">Microtetraspora malaysiensis</name>
    <dbReference type="NCBI Taxonomy" id="161358"/>
    <lineage>
        <taxon>Bacteria</taxon>
        <taxon>Bacillati</taxon>
        <taxon>Actinomycetota</taxon>
        <taxon>Actinomycetes</taxon>
        <taxon>Streptosporangiales</taxon>
        <taxon>Streptosporangiaceae</taxon>
        <taxon>Microtetraspora</taxon>
    </lineage>
</organism>
<dbReference type="EMBL" id="JBIASD010000061">
    <property type="protein sequence ID" value="MFF3672026.1"/>
    <property type="molecule type" value="Genomic_DNA"/>
</dbReference>
<name>A0ABW6T411_9ACTN</name>
<protein>
    <submittedName>
        <fullName evidence="2">Uncharacterized protein</fullName>
    </submittedName>
</protein>
<feature type="compositionally biased region" description="Low complexity" evidence="1">
    <location>
        <begin position="14"/>
        <end position="26"/>
    </location>
</feature>
<keyword evidence="3" id="KW-1185">Reference proteome</keyword>
<proteinExistence type="predicted"/>
<evidence type="ECO:0000313" key="3">
    <source>
        <dbReference type="Proteomes" id="UP001602013"/>
    </source>
</evidence>
<sequence>MAVIAVAVGFKLSQTTTSPSRSNSTTPEPDEPGWEVKRLVHVALHVHTP</sequence>
<feature type="region of interest" description="Disordered" evidence="1">
    <location>
        <begin position="14"/>
        <end position="34"/>
    </location>
</feature>
<dbReference type="RefSeq" id="WP_387418175.1">
    <property type="nucleotide sequence ID" value="NZ_JBIASD010000061.1"/>
</dbReference>
<accession>A0ABW6T411</accession>